<keyword evidence="2" id="KW-1185">Reference proteome</keyword>
<protein>
    <submittedName>
        <fullName evidence="1">Uncharacterized protein</fullName>
    </submittedName>
</protein>
<organism evidence="1 2">
    <name type="scientific">Deinococcus metalli</name>
    <dbReference type="NCBI Taxonomy" id="1141878"/>
    <lineage>
        <taxon>Bacteria</taxon>
        <taxon>Thermotogati</taxon>
        <taxon>Deinococcota</taxon>
        <taxon>Deinococci</taxon>
        <taxon>Deinococcales</taxon>
        <taxon>Deinococcaceae</taxon>
        <taxon>Deinococcus</taxon>
    </lineage>
</organism>
<comment type="caution">
    <text evidence="1">The sequence shown here is derived from an EMBL/GenBank/DDBJ whole genome shotgun (WGS) entry which is preliminary data.</text>
</comment>
<reference evidence="2" key="1">
    <citation type="journal article" date="2019" name="Int. J. Syst. Evol. Microbiol.">
        <title>The Global Catalogue of Microorganisms (GCM) 10K type strain sequencing project: providing services to taxonomists for standard genome sequencing and annotation.</title>
        <authorList>
            <consortium name="The Broad Institute Genomics Platform"/>
            <consortium name="The Broad Institute Genome Sequencing Center for Infectious Disease"/>
            <person name="Wu L."/>
            <person name="Ma J."/>
        </authorList>
    </citation>
    <scope>NUCLEOTIDE SEQUENCE [LARGE SCALE GENOMIC DNA]</scope>
    <source>
        <strain evidence="2">CGMCC 1.18437</strain>
    </source>
</reference>
<accession>A0ABQ3JUE5</accession>
<dbReference type="Pfam" id="PF13540">
    <property type="entry name" value="RCC1_2"/>
    <property type="match status" value="1"/>
</dbReference>
<dbReference type="Proteomes" id="UP000619376">
    <property type="component" value="Unassembled WGS sequence"/>
</dbReference>
<proteinExistence type="predicted"/>
<evidence type="ECO:0000313" key="2">
    <source>
        <dbReference type="Proteomes" id="UP000619376"/>
    </source>
</evidence>
<dbReference type="EMBL" id="BNAJ01000021">
    <property type="protein sequence ID" value="GHF64621.1"/>
    <property type="molecule type" value="Genomic_DNA"/>
</dbReference>
<evidence type="ECO:0000313" key="1">
    <source>
        <dbReference type="EMBL" id="GHF64621.1"/>
    </source>
</evidence>
<dbReference type="SUPFAM" id="SSF50985">
    <property type="entry name" value="RCC1/BLIP-II"/>
    <property type="match status" value="1"/>
</dbReference>
<sequence length="48" mass="4649">MPSGLSGVVAIAAGNTHTLALRSDGTVVVWGYGVGQSATPAGLSVLLP</sequence>
<name>A0ABQ3JUE5_9DEIO</name>
<gene>
    <name evidence="1" type="ORF">GCM10017781_45600</name>
</gene>
<dbReference type="InterPro" id="IPR009091">
    <property type="entry name" value="RCC1/BLIP-II"/>
</dbReference>
<dbReference type="Gene3D" id="2.130.10.30">
    <property type="entry name" value="Regulator of chromosome condensation 1/beta-lactamase-inhibitor protein II"/>
    <property type="match status" value="1"/>
</dbReference>